<dbReference type="AlphaFoldDB" id="A0A6B0RWQ8"/>
<evidence type="ECO:0000256" key="1">
    <source>
        <dbReference type="SAM" id="MobiDB-lite"/>
    </source>
</evidence>
<evidence type="ECO:0000313" key="2">
    <source>
        <dbReference type="EMBL" id="MXQ92306.1"/>
    </source>
</evidence>
<protein>
    <submittedName>
        <fullName evidence="2">Uncharacterized protein</fullName>
    </submittedName>
</protein>
<sequence length="111" mass="12411">MSERQAAAEIPGVHTPAGRLFGSSDYNPKNPMDSTFFVNLKYCSYEPIPINTVQTQAATDITQRIHSEKPALPPRGSAREPRLRTAADSKPDVDKSMVTDDIYFPFRPERT</sequence>
<name>A0A6B0RWQ8_9CETA</name>
<dbReference type="Proteomes" id="UP000322234">
    <property type="component" value="Unassembled WGS sequence"/>
</dbReference>
<feature type="compositionally biased region" description="Basic and acidic residues" evidence="1">
    <location>
        <begin position="77"/>
        <end position="94"/>
    </location>
</feature>
<organism evidence="2 3">
    <name type="scientific">Bos mutus</name>
    <name type="common">wild yak</name>
    <dbReference type="NCBI Taxonomy" id="72004"/>
    <lineage>
        <taxon>Eukaryota</taxon>
        <taxon>Metazoa</taxon>
        <taxon>Chordata</taxon>
        <taxon>Craniata</taxon>
        <taxon>Vertebrata</taxon>
        <taxon>Euteleostomi</taxon>
        <taxon>Mammalia</taxon>
        <taxon>Eutheria</taxon>
        <taxon>Laurasiatheria</taxon>
        <taxon>Artiodactyla</taxon>
        <taxon>Ruminantia</taxon>
        <taxon>Pecora</taxon>
        <taxon>Bovidae</taxon>
        <taxon>Bovinae</taxon>
        <taxon>Bos</taxon>
    </lineage>
</organism>
<gene>
    <name evidence="2" type="ORF">E5288_WYG014941</name>
</gene>
<comment type="caution">
    <text evidence="2">The sequence shown here is derived from an EMBL/GenBank/DDBJ whole genome shotgun (WGS) entry which is preliminary data.</text>
</comment>
<accession>A0A6B0RWQ8</accession>
<feature type="region of interest" description="Disordered" evidence="1">
    <location>
        <begin position="1"/>
        <end position="26"/>
    </location>
</feature>
<proteinExistence type="predicted"/>
<evidence type="ECO:0000313" key="3">
    <source>
        <dbReference type="Proteomes" id="UP000322234"/>
    </source>
</evidence>
<dbReference type="EMBL" id="VBQZ03000081">
    <property type="protein sequence ID" value="MXQ92306.1"/>
    <property type="molecule type" value="Genomic_DNA"/>
</dbReference>
<keyword evidence="3" id="KW-1185">Reference proteome</keyword>
<feature type="region of interest" description="Disordered" evidence="1">
    <location>
        <begin position="65"/>
        <end position="94"/>
    </location>
</feature>
<reference evidence="2" key="1">
    <citation type="submission" date="2019-10" db="EMBL/GenBank/DDBJ databases">
        <title>The sequence and de novo assembly of the wild yak genome.</title>
        <authorList>
            <person name="Liu Y."/>
        </authorList>
    </citation>
    <scope>NUCLEOTIDE SEQUENCE [LARGE SCALE GENOMIC DNA]</scope>
    <source>
        <strain evidence="2">WY2019</strain>
    </source>
</reference>